<feature type="binding site" evidence="16">
    <location>
        <position position="350"/>
    </location>
    <ligand>
        <name>ATP</name>
        <dbReference type="ChEBI" id="CHEBI:30616"/>
    </ligand>
</feature>
<evidence type="ECO:0000256" key="13">
    <source>
        <dbReference type="ARBA" id="ARBA00022917"/>
    </source>
</evidence>
<dbReference type="InterPro" id="IPR033911">
    <property type="entry name" value="MetRS_core"/>
</dbReference>
<comment type="function">
    <text evidence="1 16">Is required not only for elongation of protein synthesis but also for the initiation of all mRNA translation through initiator tRNA(fMet) aminoacylation.</text>
</comment>
<dbReference type="InterPro" id="IPR015413">
    <property type="entry name" value="Methionyl/Leucyl_tRNA_Synth"/>
</dbReference>
<dbReference type="Gene3D" id="2.40.50.140">
    <property type="entry name" value="Nucleic acid-binding proteins"/>
    <property type="match status" value="1"/>
</dbReference>
<dbReference type="AlphaFoldDB" id="W5SU42"/>
<dbReference type="FunFam" id="2.20.28.20:FF:000001">
    <property type="entry name" value="Methionine--tRNA ligase"/>
    <property type="match status" value="1"/>
</dbReference>
<proteinExistence type="inferred from homology"/>
<dbReference type="PRINTS" id="PR01041">
    <property type="entry name" value="TRNASYNTHMET"/>
</dbReference>
<dbReference type="Pfam" id="PF19303">
    <property type="entry name" value="Anticodon_3"/>
    <property type="match status" value="1"/>
</dbReference>
<evidence type="ECO:0000313" key="19">
    <source>
        <dbReference type="Proteomes" id="UP000019262"/>
    </source>
</evidence>
<dbReference type="Pfam" id="PF09334">
    <property type="entry name" value="tRNA-synt_1g"/>
    <property type="match status" value="1"/>
</dbReference>
<dbReference type="CDD" id="cd02153">
    <property type="entry name" value="tRNA_bindingDomain"/>
    <property type="match status" value="1"/>
</dbReference>
<dbReference type="GO" id="GO:0006431">
    <property type="term" value="P:methionyl-tRNA aminoacylation"/>
    <property type="evidence" value="ECO:0007669"/>
    <property type="project" value="UniProtKB-UniRule"/>
</dbReference>
<evidence type="ECO:0000256" key="6">
    <source>
        <dbReference type="ARBA" id="ARBA00022555"/>
    </source>
</evidence>
<keyword evidence="11 16" id="KW-0067">ATP-binding</keyword>
<comment type="catalytic activity">
    <reaction evidence="15 16">
        <text>tRNA(Met) + L-methionine + ATP = L-methionyl-tRNA(Met) + AMP + diphosphate</text>
        <dbReference type="Rhea" id="RHEA:13481"/>
        <dbReference type="Rhea" id="RHEA-COMP:9667"/>
        <dbReference type="Rhea" id="RHEA-COMP:9698"/>
        <dbReference type="ChEBI" id="CHEBI:30616"/>
        <dbReference type="ChEBI" id="CHEBI:33019"/>
        <dbReference type="ChEBI" id="CHEBI:57844"/>
        <dbReference type="ChEBI" id="CHEBI:78442"/>
        <dbReference type="ChEBI" id="CHEBI:78530"/>
        <dbReference type="ChEBI" id="CHEBI:456215"/>
        <dbReference type="EC" id="6.1.1.10"/>
    </reaction>
</comment>
<feature type="short sequence motif" description="'HIGH' region" evidence="16">
    <location>
        <begin position="29"/>
        <end position="39"/>
    </location>
</feature>
<dbReference type="NCBIfam" id="NF001100">
    <property type="entry name" value="PRK00133.1"/>
    <property type="match status" value="1"/>
</dbReference>
<evidence type="ECO:0000256" key="11">
    <source>
        <dbReference type="ARBA" id="ARBA00022840"/>
    </source>
</evidence>
<dbReference type="Proteomes" id="UP000019262">
    <property type="component" value="Chromosome"/>
</dbReference>
<evidence type="ECO:0000259" key="17">
    <source>
        <dbReference type="PROSITE" id="PS50886"/>
    </source>
</evidence>
<keyword evidence="10 16" id="KW-0862">Zinc</keyword>
<dbReference type="SUPFAM" id="SSF47323">
    <property type="entry name" value="Anticodon-binding domain of a subclass of class I aminoacyl-tRNA synthetases"/>
    <property type="match status" value="1"/>
</dbReference>
<comment type="similarity">
    <text evidence="3 16">Belongs to the class-I aminoacyl-tRNA synthetase family. MetG type 1 subfamily.</text>
</comment>
<evidence type="ECO:0000313" key="18">
    <source>
        <dbReference type="EMBL" id="AHH08561.1"/>
    </source>
</evidence>
<organism evidence="18 19">
    <name type="scientific">Borrelia anserina BA2</name>
    <dbReference type="NCBI Taxonomy" id="1313293"/>
    <lineage>
        <taxon>Bacteria</taxon>
        <taxon>Pseudomonadati</taxon>
        <taxon>Spirochaetota</taxon>
        <taxon>Spirochaetia</taxon>
        <taxon>Spirochaetales</taxon>
        <taxon>Borreliaceae</taxon>
        <taxon>Borrelia</taxon>
    </lineage>
</organism>
<evidence type="ECO:0000256" key="3">
    <source>
        <dbReference type="ARBA" id="ARBA00008258"/>
    </source>
</evidence>
<feature type="binding site" evidence="16">
    <location>
        <position position="160"/>
    </location>
    <ligand>
        <name>Zn(2+)</name>
        <dbReference type="ChEBI" id="CHEBI:29105"/>
    </ligand>
</feature>
<reference evidence="18 19" key="1">
    <citation type="submission" date="2013-04" db="EMBL/GenBank/DDBJ databases">
        <title>Comparative Genomics of Relapsing Fever Spirochetes.</title>
        <authorList>
            <person name="Schwan T.G."/>
            <person name="Raffel S.J."/>
            <person name="Porcella S.F."/>
            <person name="Martens C.A."/>
            <person name="Bruno D.P."/>
            <person name="Rickefs S.M."/>
            <person name="Barbian K.B."/>
        </authorList>
    </citation>
    <scope>NUCLEOTIDE SEQUENCE [LARGE SCALE GENOMIC DNA]</scope>
    <source>
        <strain evidence="18 19">BA2</strain>
    </source>
</reference>
<keyword evidence="14 16" id="KW-0030">Aminoacyl-tRNA synthetase</keyword>
<dbReference type="PROSITE" id="PS00178">
    <property type="entry name" value="AA_TRNA_LIGASE_I"/>
    <property type="match status" value="1"/>
</dbReference>
<keyword evidence="8 16" id="KW-0479">Metal-binding</keyword>
<dbReference type="PATRIC" id="fig|1313293.3.peg.607"/>
<comment type="subunit">
    <text evidence="4 16">Homodimer.</text>
</comment>
<dbReference type="GO" id="GO:0017101">
    <property type="term" value="C:aminoacyl-tRNA synthetase multienzyme complex"/>
    <property type="evidence" value="ECO:0007669"/>
    <property type="project" value="TreeGrafter"/>
</dbReference>
<dbReference type="InterPro" id="IPR023458">
    <property type="entry name" value="Met-tRNA_ligase_1"/>
</dbReference>
<evidence type="ECO:0000256" key="9">
    <source>
        <dbReference type="ARBA" id="ARBA00022741"/>
    </source>
</evidence>
<dbReference type="NCBIfam" id="TIGR00398">
    <property type="entry name" value="metG"/>
    <property type="match status" value="1"/>
</dbReference>
<evidence type="ECO:0000256" key="12">
    <source>
        <dbReference type="ARBA" id="ARBA00022884"/>
    </source>
</evidence>
<dbReference type="Pfam" id="PF01588">
    <property type="entry name" value="tRNA_bind"/>
    <property type="match status" value="1"/>
</dbReference>
<dbReference type="PROSITE" id="PS50886">
    <property type="entry name" value="TRBD"/>
    <property type="match status" value="1"/>
</dbReference>
<feature type="domain" description="TRNA-binding" evidence="17">
    <location>
        <begin position="579"/>
        <end position="684"/>
    </location>
</feature>
<dbReference type="GO" id="GO:0004825">
    <property type="term" value="F:methionine-tRNA ligase activity"/>
    <property type="evidence" value="ECO:0007669"/>
    <property type="project" value="UniProtKB-UniRule"/>
</dbReference>
<dbReference type="InterPro" id="IPR004495">
    <property type="entry name" value="Met-tRNA-synth_bsu_C"/>
</dbReference>
<dbReference type="InterPro" id="IPR029038">
    <property type="entry name" value="MetRS_Zn"/>
</dbReference>
<keyword evidence="7 16" id="KW-0436">Ligase</keyword>
<sequence length="743" mass="86502">MVLKYEYNTSKKENINQVKKKNLITAALPYVNNIPHLGNLVQVLSADAFARYSRMMGIDTLYVCGTDEYGTATETKALIEKITPEELCNRYYEIHKSIYEWFNIKFDIFGRTTNKNHKETVQNFFLNLEKNGYITDKESEQFFCQQDQMFLADRYVTGNCPNCKNNAKGDQCEHCSKLLAPTDLINPKCIICKNMPIIKTTKHLYINLPKIKNELEHWIQTTKQNTHWNTNAISITNAFLRDGLKERAITRDLKWGIPVPKKEYENKVFYVWFDALIGYISITKEISKYWESWWKNNEETNLVQFIGKDNILFHTVIFPAIKLGSKENWTMLSKLASSEYLNYENLKFSKSAGTGIFGNDVITTGIPSDAWRFYIYYNRPEKSDFQFMWDDFMERVNSELIGNFSNLVNRILTFYKKYFGEKIEKIEIKEDFWQEINIKYNRTLNFFKQIELKSALKEILDISRIGNKIFQDKEPWKTKDNTPQETKKLLLNLIYLIRDLSILISPFIPHTSDKIRKFFGESYEISNRFLGTNLGLSTIQFTEVLFTKIEKQLIDSLKSKYSGSKNMQDELINNPINLFSNQVCLKVVKVKTIERTPDAEKLFILKLDDGTPNGKQIVSSLADHYKEEELIEKHIIIVDNLKPAKFRGIKSEGMLIATEDKNKNFKVIIVEDCTDNPIPGERIILESDNGKELKSPSKISIDKFFKTQIVAENGELKVNGINLILEHSKEKILSREIPNGKVY</sequence>
<dbReference type="InterPro" id="IPR012340">
    <property type="entry name" value="NA-bd_OB-fold"/>
</dbReference>
<keyword evidence="5 16" id="KW-0963">Cytoplasm</keyword>
<dbReference type="InterPro" id="IPR014729">
    <property type="entry name" value="Rossmann-like_a/b/a_fold"/>
</dbReference>
<name>W5SU42_BORAN</name>
<dbReference type="SUPFAM" id="SSF57770">
    <property type="entry name" value="Methionyl-tRNA synthetase (MetRS), Zn-domain"/>
    <property type="match status" value="1"/>
</dbReference>
<dbReference type="Gene3D" id="2.20.28.20">
    <property type="entry name" value="Methionyl-tRNA synthetase, Zn-domain"/>
    <property type="match status" value="1"/>
</dbReference>
<evidence type="ECO:0000256" key="2">
    <source>
        <dbReference type="ARBA" id="ARBA00004496"/>
    </source>
</evidence>
<dbReference type="InterPro" id="IPR014758">
    <property type="entry name" value="Met-tRNA_synth"/>
</dbReference>
<dbReference type="GO" id="GO:0005524">
    <property type="term" value="F:ATP binding"/>
    <property type="evidence" value="ECO:0007669"/>
    <property type="project" value="UniProtKB-UniRule"/>
</dbReference>
<accession>W5SU42</accession>
<dbReference type="eggNOG" id="COG0073">
    <property type="taxonomic scope" value="Bacteria"/>
</dbReference>
<evidence type="ECO:0000256" key="16">
    <source>
        <dbReference type="HAMAP-Rule" id="MF_00098"/>
    </source>
</evidence>
<evidence type="ECO:0000256" key="14">
    <source>
        <dbReference type="ARBA" id="ARBA00023146"/>
    </source>
</evidence>
<feature type="binding site" evidence="16">
    <location>
        <position position="163"/>
    </location>
    <ligand>
        <name>Zn(2+)</name>
        <dbReference type="ChEBI" id="CHEBI:29105"/>
    </ligand>
</feature>
<dbReference type="PANTHER" id="PTHR45765:SF1">
    <property type="entry name" value="METHIONINE--TRNA LIGASE, CYTOPLASMIC"/>
    <property type="match status" value="1"/>
</dbReference>
<dbReference type="InterPro" id="IPR002547">
    <property type="entry name" value="tRNA-bd_dom"/>
</dbReference>
<comment type="cofactor">
    <cofactor evidence="16">
        <name>Zn(2+)</name>
        <dbReference type="ChEBI" id="CHEBI:29105"/>
    </cofactor>
    <text evidence="16">Binds 1 zinc ion per subunit.</text>
</comment>
<evidence type="ECO:0000256" key="1">
    <source>
        <dbReference type="ARBA" id="ARBA00003314"/>
    </source>
</evidence>
<dbReference type="CDD" id="cd00814">
    <property type="entry name" value="MetRS_core"/>
    <property type="match status" value="1"/>
</dbReference>
<keyword evidence="9 16" id="KW-0547">Nucleotide-binding</keyword>
<evidence type="ECO:0000256" key="15">
    <source>
        <dbReference type="ARBA" id="ARBA00047364"/>
    </source>
</evidence>
<dbReference type="GO" id="GO:0046872">
    <property type="term" value="F:metal ion binding"/>
    <property type="evidence" value="ECO:0007669"/>
    <property type="project" value="UniProtKB-KW"/>
</dbReference>
<dbReference type="PANTHER" id="PTHR45765">
    <property type="entry name" value="METHIONINE--TRNA LIGASE"/>
    <property type="match status" value="1"/>
</dbReference>
<gene>
    <name evidence="16" type="primary">metG</name>
    <name evidence="18" type="ORF">BAN_0056200</name>
</gene>
<dbReference type="InterPro" id="IPR009080">
    <property type="entry name" value="tRNAsynth_Ia_anticodon-bd"/>
</dbReference>
<protein>
    <recommendedName>
        <fullName evidence="16">Methionine--tRNA ligase</fullName>
        <ecNumber evidence="16">6.1.1.10</ecNumber>
    </recommendedName>
    <alternativeName>
        <fullName evidence="16">Methionyl-tRNA synthetase</fullName>
        <shortName evidence="16">MetRS</shortName>
    </alternativeName>
</protein>
<dbReference type="InterPro" id="IPR001412">
    <property type="entry name" value="aa-tRNA-synth_I_CS"/>
</dbReference>
<keyword evidence="13 16" id="KW-0648">Protein biosynthesis</keyword>
<dbReference type="NCBIfam" id="TIGR00399">
    <property type="entry name" value="metG_C_term"/>
    <property type="match status" value="1"/>
</dbReference>
<dbReference type="EMBL" id="CP005829">
    <property type="protein sequence ID" value="AHH08561.1"/>
    <property type="molecule type" value="Genomic_DNA"/>
</dbReference>
<keyword evidence="6 16" id="KW-0820">tRNA-binding</keyword>
<dbReference type="Gene3D" id="1.10.730.10">
    <property type="entry name" value="Isoleucyl-tRNA Synthetase, Domain 1"/>
    <property type="match status" value="1"/>
</dbReference>
<keyword evidence="12 16" id="KW-0694">RNA-binding</keyword>
<dbReference type="InterPro" id="IPR041872">
    <property type="entry name" value="Anticodon_Met"/>
</dbReference>
<feature type="short sequence motif" description="'KMSKS' region" evidence="16">
    <location>
        <begin position="347"/>
        <end position="351"/>
    </location>
</feature>
<dbReference type="EC" id="6.1.1.10" evidence="16"/>
<evidence type="ECO:0000256" key="4">
    <source>
        <dbReference type="ARBA" id="ARBA00011738"/>
    </source>
</evidence>
<dbReference type="HAMAP" id="MF_00098">
    <property type="entry name" value="Met_tRNA_synth_type1"/>
    <property type="match status" value="1"/>
</dbReference>
<dbReference type="GO" id="GO:0000049">
    <property type="term" value="F:tRNA binding"/>
    <property type="evidence" value="ECO:0007669"/>
    <property type="project" value="UniProtKB-UniRule"/>
</dbReference>
<dbReference type="SUPFAM" id="SSF50249">
    <property type="entry name" value="Nucleic acid-binding proteins"/>
    <property type="match status" value="1"/>
</dbReference>
<evidence type="ECO:0000256" key="10">
    <source>
        <dbReference type="ARBA" id="ARBA00022833"/>
    </source>
</evidence>
<evidence type="ECO:0000256" key="7">
    <source>
        <dbReference type="ARBA" id="ARBA00022598"/>
    </source>
</evidence>
<dbReference type="CDD" id="cd07957">
    <property type="entry name" value="Anticodon_Ia_Met"/>
    <property type="match status" value="1"/>
</dbReference>
<dbReference type="SUPFAM" id="SSF52374">
    <property type="entry name" value="Nucleotidylyl transferase"/>
    <property type="match status" value="1"/>
</dbReference>
<feature type="binding site" evidence="16">
    <location>
        <position position="172"/>
    </location>
    <ligand>
        <name>Zn(2+)</name>
        <dbReference type="ChEBI" id="CHEBI:29105"/>
    </ligand>
</feature>
<dbReference type="Gene3D" id="3.40.50.620">
    <property type="entry name" value="HUPs"/>
    <property type="match status" value="1"/>
</dbReference>
<comment type="subcellular location">
    <subcellularLocation>
        <location evidence="2 16">Cytoplasm</location>
    </subcellularLocation>
</comment>
<evidence type="ECO:0000256" key="8">
    <source>
        <dbReference type="ARBA" id="ARBA00022723"/>
    </source>
</evidence>
<dbReference type="GO" id="GO:0005829">
    <property type="term" value="C:cytosol"/>
    <property type="evidence" value="ECO:0007669"/>
    <property type="project" value="TreeGrafter"/>
</dbReference>
<feature type="binding site" evidence="16">
    <location>
        <position position="175"/>
    </location>
    <ligand>
        <name>Zn(2+)</name>
        <dbReference type="ChEBI" id="CHEBI:29105"/>
    </ligand>
</feature>
<dbReference type="eggNOG" id="COG0143">
    <property type="taxonomic scope" value="Bacteria"/>
</dbReference>
<evidence type="ECO:0000256" key="5">
    <source>
        <dbReference type="ARBA" id="ARBA00022490"/>
    </source>
</evidence>
<dbReference type="HOGENOM" id="CLU_009710_3_2_12"/>